<dbReference type="PANTHER" id="PTHR42961:SF2">
    <property type="entry name" value="IRON-SULFUR PROTEIN NUBPL"/>
    <property type="match status" value="1"/>
</dbReference>
<proteinExistence type="inferred from homology"/>
<keyword evidence="1 6" id="KW-0479">Metal-binding</keyword>
<dbReference type="InterPro" id="IPR033756">
    <property type="entry name" value="YlxH/NBP35"/>
</dbReference>
<feature type="binding site" evidence="6">
    <location>
        <begin position="55"/>
        <end position="62"/>
    </location>
    <ligand>
        <name>ATP</name>
        <dbReference type="ChEBI" id="CHEBI:30616"/>
    </ligand>
</feature>
<keyword evidence="2 6" id="KW-0547">Nucleotide-binding</keyword>
<dbReference type="HAMAP" id="MF_02040">
    <property type="entry name" value="Mrp_NBP35"/>
    <property type="match status" value="1"/>
</dbReference>
<reference evidence="8" key="1">
    <citation type="journal article" date="2020" name="mSystems">
        <title>Genome- and Community-Level Interaction Insights into Carbon Utilization and Element Cycling Functions of Hydrothermarchaeota in Hydrothermal Sediment.</title>
        <authorList>
            <person name="Zhou Z."/>
            <person name="Liu Y."/>
            <person name="Xu W."/>
            <person name="Pan J."/>
            <person name="Luo Z.H."/>
            <person name="Li M."/>
        </authorList>
    </citation>
    <scope>NUCLEOTIDE SEQUENCE [LARGE SCALE GENOMIC DNA]</scope>
    <source>
        <strain evidence="8">SpSt-1261</strain>
    </source>
</reference>
<dbReference type="GO" id="GO:0140663">
    <property type="term" value="F:ATP-dependent FeS chaperone activity"/>
    <property type="evidence" value="ECO:0007669"/>
    <property type="project" value="InterPro"/>
</dbReference>
<evidence type="ECO:0000256" key="3">
    <source>
        <dbReference type="ARBA" id="ARBA00022840"/>
    </source>
</evidence>
<comment type="function">
    <text evidence="6">Binds and transfers iron-sulfur (Fe-S) clusters to target apoproteins. Can hydrolyze ATP.</text>
</comment>
<dbReference type="AlphaFoldDB" id="A0A7C2VBL8"/>
<dbReference type="InterPro" id="IPR044304">
    <property type="entry name" value="NUBPL-like"/>
</dbReference>
<dbReference type="GO" id="GO:0051539">
    <property type="term" value="F:4 iron, 4 sulfur cluster binding"/>
    <property type="evidence" value="ECO:0007669"/>
    <property type="project" value="TreeGrafter"/>
</dbReference>
<dbReference type="CDD" id="cd02037">
    <property type="entry name" value="Mrp_NBP35"/>
    <property type="match status" value="1"/>
</dbReference>
<dbReference type="GO" id="GO:0016226">
    <property type="term" value="P:iron-sulfur cluster assembly"/>
    <property type="evidence" value="ECO:0007669"/>
    <property type="project" value="InterPro"/>
</dbReference>
<keyword evidence="5 6" id="KW-0411">Iron-sulfur</keyword>
<evidence type="ECO:0000256" key="2">
    <source>
        <dbReference type="ARBA" id="ARBA00022741"/>
    </source>
</evidence>
<keyword evidence="3 6" id="KW-0067">ATP-binding</keyword>
<dbReference type="Proteomes" id="UP000886076">
    <property type="component" value="Unassembled WGS sequence"/>
</dbReference>
<dbReference type="InterPro" id="IPR027417">
    <property type="entry name" value="P-loop_NTPase"/>
</dbReference>
<dbReference type="RefSeq" id="WP_272985772.1">
    <property type="nucleotide sequence ID" value="NZ_DSFH01000065.1"/>
</dbReference>
<dbReference type="GO" id="GO:0016887">
    <property type="term" value="F:ATP hydrolysis activity"/>
    <property type="evidence" value="ECO:0007669"/>
    <property type="project" value="UniProtKB-UniRule"/>
</dbReference>
<comment type="subunit">
    <text evidence="6">Homodimer.</text>
</comment>
<protein>
    <recommendedName>
        <fullName evidence="6">Iron-sulfur cluster carrier protein</fullName>
    </recommendedName>
</protein>
<keyword evidence="4 6" id="KW-0408">Iron</keyword>
<evidence type="ECO:0000256" key="5">
    <source>
        <dbReference type="ARBA" id="ARBA00023014"/>
    </source>
</evidence>
<keyword evidence="6" id="KW-0378">Hydrolase</keyword>
<organism evidence="8">
    <name type="scientific">Fervidicoccus fontis</name>
    <dbReference type="NCBI Taxonomy" id="683846"/>
    <lineage>
        <taxon>Archaea</taxon>
        <taxon>Thermoproteota</taxon>
        <taxon>Thermoprotei</taxon>
        <taxon>Fervidicoccales</taxon>
        <taxon>Fervidicoccaceae</taxon>
        <taxon>Fervidicoccus</taxon>
    </lineage>
</organism>
<feature type="region of interest" description="Disordered" evidence="7">
    <location>
        <begin position="1"/>
        <end position="24"/>
    </location>
</feature>
<accession>A0A7C2VBL8</accession>
<dbReference type="SUPFAM" id="SSF52540">
    <property type="entry name" value="P-loop containing nucleoside triphosphate hydrolases"/>
    <property type="match status" value="1"/>
</dbReference>
<dbReference type="GO" id="GO:0046872">
    <property type="term" value="F:metal ion binding"/>
    <property type="evidence" value="ECO:0007669"/>
    <property type="project" value="UniProtKB-KW"/>
</dbReference>
<gene>
    <name evidence="8" type="ORF">ENO39_05240</name>
</gene>
<dbReference type="PANTHER" id="PTHR42961">
    <property type="entry name" value="IRON-SULFUR PROTEIN NUBPL"/>
    <property type="match status" value="1"/>
</dbReference>
<evidence type="ECO:0000256" key="6">
    <source>
        <dbReference type="HAMAP-Rule" id="MF_02040"/>
    </source>
</evidence>
<dbReference type="EMBL" id="DSFH01000065">
    <property type="protein sequence ID" value="HEW64440.1"/>
    <property type="molecule type" value="Genomic_DNA"/>
</dbReference>
<sequence>MSESRSGKNDLRIREMKAGSTTTNPKKAAEEIDQYISMMQKKLEKIKNRIMIFSGKGGVGKTFIAASIAMYLSKMGYKVGVYDADETGSVIPFVLGNSDAEIYMGESSGELIPANIKGIQVMSLELMLKEKDSPLIWQGALRTKFILQTLALTQWEDLDFLIFDMPPGTGDEAITISQYVPSPKYAIVVSSPGKLSEGVVRKAVVFLKKMEIPILGIVENMSHYTCDDGSKIEVFGKSYIEEIARDHGIEALGKIPLDERIRESQDKGVPIYELASGSEVDRSLELLAKKIIEKLSSKDL</sequence>
<evidence type="ECO:0000256" key="1">
    <source>
        <dbReference type="ARBA" id="ARBA00022723"/>
    </source>
</evidence>
<comment type="caution">
    <text evidence="8">The sequence shown here is derived from an EMBL/GenBank/DDBJ whole genome shotgun (WGS) entry which is preliminary data.</text>
</comment>
<dbReference type="InterPro" id="IPR019591">
    <property type="entry name" value="Mrp/NBP35_ATP-bd"/>
</dbReference>
<dbReference type="Gene3D" id="3.40.50.300">
    <property type="entry name" value="P-loop containing nucleotide triphosphate hydrolases"/>
    <property type="match status" value="1"/>
</dbReference>
<dbReference type="Pfam" id="PF10609">
    <property type="entry name" value="ParA"/>
    <property type="match status" value="1"/>
</dbReference>
<feature type="compositionally biased region" description="Basic and acidic residues" evidence="7">
    <location>
        <begin position="1"/>
        <end position="17"/>
    </location>
</feature>
<dbReference type="GO" id="GO:0005524">
    <property type="term" value="F:ATP binding"/>
    <property type="evidence" value="ECO:0007669"/>
    <property type="project" value="UniProtKB-UniRule"/>
</dbReference>
<name>A0A7C2VBL8_9CREN</name>
<evidence type="ECO:0000313" key="8">
    <source>
        <dbReference type="EMBL" id="HEW64440.1"/>
    </source>
</evidence>
<evidence type="ECO:0000256" key="4">
    <source>
        <dbReference type="ARBA" id="ARBA00023004"/>
    </source>
</evidence>
<comment type="similarity">
    <text evidence="6">Belongs to the Mrp/NBP35 ATP-binding proteins family.</text>
</comment>
<evidence type="ECO:0000256" key="7">
    <source>
        <dbReference type="SAM" id="MobiDB-lite"/>
    </source>
</evidence>